<feature type="chain" id="PRO_5045783765" evidence="2">
    <location>
        <begin position="21"/>
        <end position="111"/>
    </location>
</feature>
<feature type="signal peptide" evidence="2">
    <location>
        <begin position="1"/>
        <end position="20"/>
    </location>
</feature>
<proteinExistence type="predicted"/>
<feature type="region of interest" description="Disordered" evidence="1">
    <location>
        <begin position="85"/>
        <end position="111"/>
    </location>
</feature>
<protein>
    <submittedName>
        <fullName evidence="3">Uncharacterized protein</fullName>
    </submittedName>
</protein>
<evidence type="ECO:0000313" key="4">
    <source>
        <dbReference type="Proteomes" id="UP000838748"/>
    </source>
</evidence>
<dbReference type="Proteomes" id="UP000838748">
    <property type="component" value="Unassembled WGS sequence"/>
</dbReference>
<keyword evidence="4" id="KW-1185">Reference proteome</keyword>
<gene>
    <name evidence="3" type="ORF">VMF7928_00411</name>
</gene>
<evidence type="ECO:0000256" key="1">
    <source>
        <dbReference type="SAM" id="MobiDB-lite"/>
    </source>
</evidence>
<name>A0ABN8DXV3_9VIBR</name>
<organism evidence="3 4">
    <name type="scientific">Vibrio marisflavi CECT 7928</name>
    <dbReference type="NCBI Taxonomy" id="634439"/>
    <lineage>
        <taxon>Bacteria</taxon>
        <taxon>Pseudomonadati</taxon>
        <taxon>Pseudomonadota</taxon>
        <taxon>Gammaproteobacteria</taxon>
        <taxon>Vibrionales</taxon>
        <taxon>Vibrionaceae</taxon>
        <taxon>Vibrio</taxon>
    </lineage>
</organism>
<sequence>MKLKSLSFLLCCSFSISVLAAPPVMKNDPKRPVKEISHDLGVTEQQFVDCFSNVNPTPGGNRPESTQRVHANKKVLLSCLQKANPSITNDSLDSVMDKYRPGGRKAQEPLS</sequence>
<dbReference type="RefSeq" id="WP_237359820.1">
    <property type="nucleotide sequence ID" value="NZ_CAKLDM010000001.1"/>
</dbReference>
<evidence type="ECO:0000313" key="3">
    <source>
        <dbReference type="EMBL" id="CAH0536415.1"/>
    </source>
</evidence>
<reference evidence="3" key="1">
    <citation type="submission" date="2021-11" db="EMBL/GenBank/DDBJ databases">
        <authorList>
            <person name="Rodrigo-Torres L."/>
            <person name="Arahal R. D."/>
            <person name="Lucena T."/>
        </authorList>
    </citation>
    <scope>NUCLEOTIDE SEQUENCE</scope>
    <source>
        <strain evidence="3">CECT 7928</strain>
    </source>
</reference>
<accession>A0ABN8DXV3</accession>
<keyword evidence="2" id="KW-0732">Signal</keyword>
<comment type="caution">
    <text evidence="3">The sequence shown here is derived from an EMBL/GenBank/DDBJ whole genome shotgun (WGS) entry which is preliminary data.</text>
</comment>
<dbReference type="EMBL" id="CAKLDM010000001">
    <property type="protein sequence ID" value="CAH0536415.1"/>
    <property type="molecule type" value="Genomic_DNA"/>
</dbReference>
<evidence type="ECO:0000256" key="2">
    <source>
        <dbReference type="SAM" id="SignalP"/>
    </source>
</evidence>